<feature type="domain" description="WSC" evidence="2">
    <location>
        <begin position="86"/>
        <end position="196"/>
    </location>
</feature>
<keyword evidence="4" id="KW-1185">Reference proteome</keyword>
<gene>
    <name evidence="3" type="ORF">P171DRAFT_484064</name>
</gene>
<accession>A0A9P4UCM4</accession>
<dbReference type="Pfam" id="PF01822">
    <property type="entry name" value="WSC"/>
    <property type="match status" value="1"/>
</dbReference>
<comment type="caution">
    <text evidence="3">The sequence shown here is derived from an EMBL/GenBank/DDBJ whole genome shotgun (WGS) entry which is preliminary data.</text>
</comment>
<evidence type="ECO:0000259" key="2">
    <source>
        <dbReference type="PROSITE" id="PS51212"/>
    </source>
</evidence>
<sequence length="225" mass="24918">MHTSSTIAAALLFTCANSSLASYSPCGDTNCLDQGWVPAATSIIGEILDHTTITSVETATKTMTPVASRTVTARWGNITIVKDGGYWYNQGCFISGSSNESDMADVLHVSSRLMRRSDEMDIRLCREYCAYYAPEENHEYFGVANGHECYCGNFISSHARRVDQSNCRAWCPRREDGGDEKLLCGGKHDRIRTTPTEYGIEDLRRQRDWVSASASPCSEQPCASR</sequence>
<protein>
    <recommendedName>
        <fullName evidence="2">WSC domain-containing protein</fullName>
    </recommendedName>
</protein>
<reference evidence="3" key="1">
    <citation type="journal article" date="2020" name="Stud. Mycol.">
        <title>101 Dothideomycetes genomes: a test case for predicting lifestyles and emergence of pathogens.</title>
        <authorList>
            <person name="Haridas S."/>
            <person name="Albert R."/>
            <person name="Binder M."/>
            <person name="Bloem J."/>
            <person name="Labutti K."/>
            <person name="Salamov A."/>
            <person name="Andreopoulos B."/>
            <person name="Baker S."/>
            <person name="Barry K."/>
            <person name="Bills G."/>
            <person name="Bluhm B."/>
            <person name="Cannon C."/>
            <person name="Castanera R."/>
            <person name="Culley D."/>
            <person name="Daum C."/>
            <person name="Ezra D."/>
            <person name="Gonzalez J."/>
            <person name="Henrissat B."/>
            <person name="Kuo A."/>
            <person name="Liang C."/>
            <person name="Lipzen A."/>
            <person name="Lutzoni F."/>
            <person name="Magnuson J."/>
            <person name="Mondo S."/>
            <person name="Nolan M."/>
            <person name="Ohm R."/>
            <person name="Pangilinan J."/>
            <person name="Park H.-J."/>
            <person name="Ramirez L."/>
            <person name="Alfaro M."/>
            <person name="Sun H."/>
            <person name="Tritt A."/>
            <person name="Yoshinaga Y."/>
            <person name="Zwiers L.-H."/>
            <person name="Turgeon B."/>
            <person name="Goodwin S."/>
            <person name="Spatafora J."/>
            <person name="Crous P."/>
            <person name="Grigoriev I."/>
        </authorList>
    </citation>
    <scope>NUCLEOTIDE SEQUENCE</scope>
    <source>
        <strain evidence="3">CBS 690.94</strain>
    </source>
</reference>
<evidence type="ECO:0000256" key="1">
    <source>
        <dbReference type="SAM" id="SignalP"/>
    </source>
</evidence>
<name>A0A9P4UCM4_9PLEO</name>
<dbReference type="AlphaFoldDB" id="A0A9P4UCM4"/>
<dbReference type="PROSITE" id="PS51212">
    <property type="entry name" value="WSC"/>
    <property type="match status" value="1"/>
</dbReference>
<organism evidence="3 4">
    <name type="scientific">Karstenula rhodostoma CBS 690.94</name>
    <dbReference type="NCBI Taxonomy" id="1392251"/>
    <lineage>
        <taxon>Eukaryota</taxon>
        <taxon>Fungi</taxon>
        <taxon>Dikarya</taxon>
        <taxon>Ascomycota</taxon>
        <taxon>Pezizomycotina</taxon>
        <taxon>Dothideomycetes</taxon>
        <taxon>Pleosporomycetidae</taxon>
        <taxon>Pleosporales</taxon>
        <taxon>Massarineae</taxon>
        <taxon>Didymosphaeriaceae</taxon>
        <taxon>Karstenula</taxon>
    </lineage>
</organism>
<proteinExistence type="predicted"/>
<feature type="chain" id="PRO_5040430970" description="WSC domain-containing protein" evidence="1">
    <location>
        <begin position="22"/>
        <end position="225"/>
    </location>
</feature>
<dbReference type="OrthoDB" id="5985073at2759"/>
<feature type="signal peptide" evidence="1">
    <location>
        <begin position="1"/>
        <end position="21"/>
    </location>
</feature>
<dbReference type="EMBL" id="MU001499">
    <property type="protein sequence ID" value="KAF2445371.1"/>
    <property type="molecule type" value="Genomic_DNA"/>
</dbReference>
<dbReference type="Proteomes" id="UP000799764">
    <property type="component" value="Unassembled WGS sequence"/>
</dbReference>
<evidence type="ECO:0000313" key="3">
    <source>
        <dbReference type="EMBL" id="KAF2445371.1"/>
    </source>
</evidence>
<evidence type="ECO:0000313" key="4">
    <source>
        <dbReference type="Proteomes" id="UP000799764"/>
    </source>
</evidence>
<dbReference type="InterPro" id="IPR002889">
    <property type="entry name" value="WSC_carb-bd"/>
</dbReference>
<keyword evidence="1" id="KW-0732">Signal</keyword>